<dbReference type="PANTHER" id="PTHR38589">
    <property type="entry name" value="BLR0621 PROTEIN"/>
    <property type="match status" value="1"/>
</dbReference>
<feature type="chain" id="PRO_5047538034" evidence="2">
    <location>
        <begin position="26"/>
        <end position="256"/>
    </location>
</feature>
<keyword evidence="5" id="KW-1185">Reference proteome</keyword>
<feature type="domain" description="L,D-TPase catalytic" evidence="3">
    <location>
        <begin position="129"/>
        <end position="247"/>
    </location>
</feature>
<proteinExistence type="predicted"/>
<evidence type="ECO:0000313" key="4">
    <source>
        <dbReference type="EMBL" id="MFB9519560.1"/>
    </source>
</evidence>
<name>A0ABV5P8N8_STRCM</name>
<feature type="signal peptide" evidence="2">
    <location>
        <begin position="1"/>
        <end position="25"/>
    </location>
</feature>
<feature type="region of interest" description="Disordered" evidence="1">
    <location>
        <begin position="27"/>
        <end position="79"/>
    </location>
</feature>
<accession>A0ABV5P8N8</accession>
<dbReference type="EMBL" id="JBHMCR010000004">
    <property type="protein sequence ID" value="MFB9519560.1"/>
    <property type="molecule type" value="Genomic_DNA"/>
</dbReference>
<comment type="caution">
    <text evidence="4">The sequence shown here is derived from an EMBL/GenBank/DDBJ whole genome shotgun (WGS) entry which is preliminary data.</text>
</comment>
<dbReference type="RefSeq" id="WP_345221095.1">
    <property type="nucleotide sequence ID" value="NZ_BAAAXE010000013.1"/>
</dbReference>
<evidence type="ECO:0000313" key="5">
    <source>
        <dbReference type="Proteomes" id="UP001589718"/>
    </source>
</evidence>
<reference evidence="4 5" key="1">
    <citation type="submission" date="2024-09" db="EMBL/GenBank/DDBJ databases">
        <authorList>
            <person name="Sun Q."/>
            <person name="Mori K."/>
        </authorList>
    </citation>
    <scope>NUCLEOTIDE SEQUENCE [LARGE SCALE GENOMIC DNA]</scope>
    <source>
        <strain evidence="4 5">JCM 4362</strain>
    </source>
</reference>
<evidence type="ECO:0000256" key="2">
    <source>
        <dbReference type="SAM" id="SignalP"/>
    </source>
</evidence>
<keyword evidence="2" id="KW-0732">Signal</keyword>
<evidence type="ECO:0000259" key="3">
    <source>
        <dbReference type="Pfam" id="PF03734"/>
    </source>
</evidence>
<sequence length="256" mass="27268">MKTRVRTGVCAATALVLFPVLTACGQDARPQSGRKAAPLHDSSAGGKSAPAPQSARTDAAPTPELPGLGPRTRGEVGPETRQALVVTGRDRNSSDAEAVLYEKTDDGWKAGPVWPAQNARRGWTGHHVRGDLRSPIGVYGLTDAGGLLKDPGTKLPYDQGRGYTIDRTDDSGQSLRGSFDYVVAINYNRHAGRSPLDWGRPLGDGRGGGIWLHVEHTTPTQGCVALKREVMRELLRALDPAKKPVVVMGPKADLAK</sequence>
<evidence type="ECO:0000256" key="1">
    <source>
        <dbReference type="SAM" id="MobiDB-lite"/>
    </source>
</evidence>
<dbReference type="PROSITE" id="PS51257">
    <property type="entry name" value="PROKAR_LIPOPROTEIN"/>
    <property type="match status" value="1"/>
</dbReference>
<dbReference type="PANTHER" id="PTHR38589:SF1">
    <property type="entry name" value="BLR0621 PROTEIN"/>
    <property type="match status" value="1"/>
</dbReference>
<gene>
    <name evidence="4" type="ORF">ACFFTU_06350</name>
</gene>
<protein>
    <submittedName>
        <fullName evidence="4">L,D-transpeptidase family protein</fullName>
    </submittedName>
</protein>
<dbReference type="Proteomes" id="UP001589718">
    <property type="component" value="Unassembled WGS sequence"/>
</dbReference>
<organism evidence="4 5">
    <name type="scientific">Streptomyces cremeus</name>
    <dbReference type="NCBI Taxonomy" id="66881"/>
    <lineage>
        <taxon>Bacteria</taxon>
        <taxon>Bacillati</taxon>
        <taxon>Actinomycetota</taxon>
        <taxon>Actinomycetes</taxon>
        <taxon>Kitasatosporales</taxon>
        <taxon>Streptomycetaceae</taxon>
        <taxon>Streptomyces</taxon>
    </lineage>
</organism>
<dbReference type="InterPro" id="IPR005490">
    <property type="entry name" value="LD_TPept_cat_dom"/>
</dbReference>
<dbReference type="Pfam" id="PF03734">
    <property type="entry name" value="YkuD"/>
    <property type="match status" value="1"/>
</dbReference>